<reference evidence="2 3" key="1">
    <citation type="submission" date="2020-08" db="EMBL/GenBank/DDBJ databases">
        <title>Genomic Encyclopedia of Type Strains, Phase III (KMG-III): the genomes of soil and plant-associated and newly described type strains.</title>
        <authorList>
            <person name="Whitman W."/>
        </authorList>
    </citation>
    <scope>NUCLEOTIDE SEQUENCE [LARGE SCALE GENOMIC DNA]</scope>
    <source>
        <strain evidence="2 3">CECT 8305</strain>
    </source>
</reference>
<name>A0A7W9V1D9_9ACTN</name>
<dbReference type="RefSeq" id="WP_184575669.1">
    <property type="nucleotide sequence ID" value="NZ_JACHJL010000014.1"/>
</dbReference>
<protein>
    <submittedName>
        <fullName evidence="2">Uncharacterized protein</fullName>
    </submittedName>
</protein>
<feature type="region of interest" description="Disordered" evidence="1">
    <location>
        <begin position="157"/>
        <end position="194"/>
    </location>
</feature>
<gene>
    <name evidence="2" type="ORF">FHS42_005230</name>
</gene>
<dbReference type="AlphaFoldDB" id="A0A7W9V1D9"/>
<organism evidence="2 3">
    <name type="scientific">Streptomyces zagrosensis</name>
    <dbReference type="NCBI Taxonomy" id="1042984"/>
    <lineage>
        <taxon>Bacteria</taxon>
        <taxon>Bacillati</taxon>
        <taxon>Actinomycetota</taxon>
        <taxon>Actinomycetes</taxon>
        <taxon>Kitasatosporales</taxon>
        <taxon>Streptomycetaceae</taxon>
        <taxon>Streptomyces</taxon>
    </lineage>
</organism>
<evidence type="ECO:0000313" key="2">
    <source>
        <dbReference type="EMBL" id="MBB5938146.1"/>
    </source>
</evidence>
<proteinExistence type="predicted"/>
<evidence type="ECO:0000256" key="1">
    <source>
        <dbReference type="SAM" id="MobiDB-lite"/>
    </source>
</evidence>
<feature type="compositionally biased region" description="Polar residues" evidence="1">
    <location>
        <begin position="163"/>
        <end position="194"/>
    </location>
</feature>
<sequence>MIQHPDHWPPAPEPIDAKLSQLLALNDQLASDVPLVEHVATETAAALCATCRAVVIVRDRARALRDWPRYRKAVETLHAHRAVEHHQREQNGPAVTSAAKRSSVLTGQHTVRTVQGNTVLRFFLANTGQAETTDAWEPVTDIDFQHAYETRCLTPKRWRPTSYAPTPTASNSRWTRSPGQADSSGRTARTLPGS</sequence>
<dbReference type="EMBL" id="JACHJL010000014">
    <property type="protein sequence ID" value="MBB5938146.1"/>
    <property type="molecule type" value="Genomic_DNA"/>
</dbReference>
<comment type="caution">
    <text evidence="2">The sequence shown here is derived from an EMBL/GenBank/DDBJ whole genome shotgun (WGS) entry which is preliminary data.</text>
</comment>
<keyword evidence="3" id="KW-1185">Reference proteome</keyword>
<accession>A0A7W9V1D9</accession>
<evidence type="ECO:0000313" key="3">
    <source>
        <dbReference type="Proteomes" id="UP000588098"/>
    </source>
</evidence>
<dbReference type="Proteomes" id="UP000588098">
    <property type="component" value="Unassembled WGS sequence"/>
</dbReference>